<dbReference type="Proteomes" id="UP000182314">
    <property type="component" value="Unassembled WGS sequence"/>
</dbReference>
<evidence type="ECO:0000313" key="4">
    <source>
        <dbReference type="Proteomes" id="UP000182314"/>
    </source>
</evidence>
<evidence type="ECO:0000313" key="2">
    <source>
        <dbReference type="EMBL" id="SFC87636.1"/>
    </source>
</evidence>
<evidence type="ECO:0000313" key="3">
    <source>
        <dbReference type="Proteomes" id="UP000078227"/>
    </source>
</evidence>
<dbReference type="RefSeq" id="WP_064563694.1">
    <property type="nucleotide sequence ID" value="NZ_CP014007.2"/>
</dbReference>
<protein>
    <submittedName>
        <fullName evidence="2">HrpF protein</fullName>
    </submittedName>
    <submittedName>
        <fullName evidence="1">Type III secretion protein HrpF</fullName>
    </submittedName>
</protein>
<dbReference type="KEGG" id="kor:AWR26_03715"/>
<gene>
    <name evidence="1" type="ORF">AWR26_03715</name>
    <name evidence="2" type="ORF">SAMN05216286_3567</name>
</gene>
<dbReference type="InterPro" id="IPR009371">
    <property type="entry name" value="T3SS_HrpF"/>
</dbReference>
<reference evidence="2 4" key="1">
    <citation type="submission" date="2016-10" db="EMBL/GenBank/DDBJ databases">
        <authorList>
            <person name="Varghese N."/>
            <person name="Submissions S."/>
        </authorList>
    </citation>
    <scope>NUCLEOTIDE SEQUENCE [LARGE SCALE GENOMIC DNA]</scope>
    <source>
        <strain evidence="2 4">CGMCC 1.7012</strain>
    </source>
</reference>
<dbReference type="EMBL" id="CP014007">
    <property type="protein sequence ID" value="ANI81301.1"/>
    <property type="molecule type" value="Genomic_DNA"/>
</dbReference>
<name>A0AA94H5G3_9ENTR</name>
<dbReference type="Pfam" id="PF06266">
    <property type="entry name" value="HrpF"/>
    <property type="match status" value="1"/>
</dbReference>
<organism evidence="2 4">
    <name type="scientific">Kosakonia oryzae</name>
    <dbReference type="NCBI Taxonomy" id="497725"/>
    <lineage>
        <taxon>Bacteria</taxon>
        <taxon>Pseudomonadati</taxon>
        <taxon>Pseudomonadota</taxon>
        <taxon>Gammaproteobacteria</taxon>
        <taxon>Enterobacterales</taxon>
        <taxon>Enterobacteriaceae</taxon>
        <taxon>Kosakonia</taxon>
    </lineage>
</organism>
<dbReference type="EMBL" id="FOKO01000004">
    <property type="protein sequence ID" value="SFC87636.1"/>
    <property type="molecule type" value="Genomic_DNA"/>
</dbReference>
<dbReference type="Proteomes" id="UP000078227">
    <property type="component" value="Chromosome"/>
</dbReference>
<accession>A0AA94H5G3</accession>
<sequence length="77" mass="8300">MSNSYDIQRNLDLQLARVHHSVAEFAQGTLSLEGGPGVGDVMAFKQELLQESAANYTASQLGSLKHNLSKAIIDSIN</sequence>
<evidence type="ECO:0000313" key="1">
    <source>
        <dbReference type="EMBL" id="ANI81301.1"/>
    </source>
</evidence>
<reference evidence="1 3" key="2">
    <citation type="submission" date="2021-03" db="EMBL/GenBank/DDBJ databases">
        <authorList>
            <person name="Li Y."/>
            <person name="Li S."/>
            <person name="Chen M."/>
            <person name="Peng G."/>
            <person name="Tan Z."/>
            <person name="An Q."/>
        </authorList>
    </citation>
    <scope>NUCLEOTIDE SEQUENCE [LARGE SCALE GENOMIC DNA]</scope>
    <source>
        <strain evidence="1 3">Ola 51</strain>
    </source>
</reference>
<keyword evidence="3" id="KW-1185">Reference proteome</keyword>
<dbReference type="AlphaFoldDB" id="A0AA94H5G3"/>
<proteinExistence type="predicted"/>